<evidence type="ECO:0000256" key="2">
    <source>
        <dbReference type="ARBA" id="ARBA00004123"/>
    </source>
</evidence>
<keyword evidence="7" id="KW-0963">Cytoplasm</keyword>
<feature type="domain" description="Transcription factor Iwr1" evidence="11">
    <location>
        <begin position="247"/>
        <end position="342"/>
    </location>
</feature>
<evidence type="ECO:0000256" key="7">
    <source>
        <dbReference type="ARBA" id="ARBA00022490"/>
    </source>
</evidence>
<keyword evidence="9" id="KW-0539">Nucleus</keyword>
<name>A0A2P4X8J8_9STRA</name>
<evidence type="ECO:0000256" key="9">
    <source>
        <dbReference type="ARBA" id="ARBA00023242"/>
    </source>
</evidence>
<evidence type="ECO:0000256" key="4">
    <source>
        <dbReference type="ARBA" id="ARBA00010218"/>
    </source>
</evidence>
<comment type="similarity">
    <text evidence="4">Belongs to the IWR1/SLC7A6OS family.</text>
</comment>
<organism evidence="12 13">
    <name type="scientific">Phytophthora palmivora</name>
    <dbReference type="NCBI Taxonomy" id="4796"/>
    <lineage>
        <taxon>Eukaryota</taxon>
        <taxon>Sar</taxon>
        <taxon>Stramenopiles</taxon>
        <taxon>Oomycota</taxon>
        <taxon>Peronosporomycetes</taxon>
        <taxon>Peronosporales</taxon>
        <taxon>Peronosporaceae</taxon>
        <taxon>Phytophthora</taxon>
    </lineage>
</organism>
<dbReference type="OrthoDB" id="5406014at2759"/>
<evidence type="ECO:0000256" key="8">
    <source>
        <dbReference type="ARBA" id="ARBA00022927"/>
    </source>
</evidence>
<dbReference type="InterPro" id="IPR013883">
    <property type="entry name" value="TF_Iwr1_dom"/>
</dbReference>
<evidence type="ECO:0000313" key="13">
    <source>
        <dbReference type="Proteomes" id="UP000237271"/>
    </source>
</evidence>
<feature type="compositionally biased region" description="Basic and acidic residues" evidence="10">
    <location>
        <begin position="104"/>
        <end position="113"/>
    </location>
</feature>
<gene>
    <name evidence="12" type="ORF">PHPALM_29054</name>
</gene>
<dbReference type="Proteomes" id="UP000237271">
    <property type="component" value="Unassembled WGS sequence"/>
</dbReference>
<evidence type="ECO:0000256" key="3">
    <source>
        <dbReference type="ARBA" id="ARBA00004496"/>
    </source>
</evidence>
<feature type="region of interest" description="Disordered" evidence="10">
    <location>
        <begin position="1"/>
        <end position="20"/>
    </location>
</feature>
<evidence type="ECO:0000256" key="1">
    <source>
        <dbReference type="ARBA" id="ARBA00003202"/>
    </source>
</evidence>
<feature type="region of interest" description="Disordered" evidence="10">
    <location>
        <begin position="104"/>
        <end position="155"/>
    </location>
</feature>
<dbReference type="GO" id="GO:0005634">
    <property type="term" value="C:nucleus"/>
    <property type="evidence" value="ECO:0007669"/>
    <property type="project" value="UniProtKB-SubCell"/>
</dbReference>
<dbReference type="AlphaFoldDB" id="A0A2P4X8J8"/>
<protein>
    <recommendedName>
        <fullName evidence="5">Probable RNA polymerase II nuclear localization protein SLC7A6OS</fullName>
    </recommendedName>
</protein>
<evidence type="ECO:0000256" key="5">
    <source>
        <dbReference type="ARBA" id="ARBA00017036"/>
    </source>
</evidence>
<evidence type="ECO:0000256" key="10">
    <source>
        <dbReference type="SAM" id="MobiDB-lite"/>
    </source>
</evidence>
<evidence type="ECO:0000256" key="6">
    <source>
        <dbReference type="ARBA" id="ARBA00022448"/>
    </source>
</evidence>
<dbReference type="PANTHER" id="PTHR31196">
    <property type="entry name" value="RNA POLYMERASE II NUCLEAR LOCALIZATION PROTEIN SLC7A6OS-RELATED"/>
    <property type="match status" value="1"/>
</dbReference>
<dbReference type="EMBL" id="NCKW01015757">
    <property type="protein sequence ID" value="POM61865.1"/>
    <property type="molecule type" value="Genomic_DNA"/>
</dbReference>
<evidence type="ECO:0000313" key="12">
    <source>
        <dbReference type="EMBL" id="POM61865.1"/>
    </source>
</evidence>
<comment type="function">
    <text evidence="1">Directs RNA polymerase II nuclear import.</text>
</comment>
<proteinExistence type="inferred from homology"/>
<comment type="caution">
    <text evidence="12">The sequence shown here is derived from an EMBL/GenBank/DDBJ whole genome shotgun (WGS) entry which is preliminary data.</text>
</comment>
<keyword evidence="8" id="KW-0653">Protein transport</keyword>
<feature type="region of interest" description="Disordered" evidence="10">
    <location>
        <begin position="312"/>
        <end position="378"/>
    </location>
</feature>
<dbReference type="PANTHER" id="PTHR31196:SF2">
    <property type="entry name" value="RNA POLYMERASE II NUCLEAR LOCALIZATION PROTEIN SLC7A6OS-RELATED"/>
    <property type="match status" value="1"/>
</dbReference>
<feature type="compositionally biased region" description="Acidic residues" evidence="10">
    <location>
        <begin position="312"/>
        <end position="356"/>
    </location>
</feature>
<keyword evidence="13" id="KW-1185">Reference proteome</keyword>
<dbReference type="InterPro" id="IPR040218">
    <property type="entry name" value="SLC7A6OS"/>
</dbReference>
<keyword evidence="6" id="KW-0813">Transport</keyword>
<accession>A0A2P4X8J8</accession>
<dbReference type="Pfam" id="PF08574">
    <property type="entry name" value="Iwr1"/>
    <property type="match status" value="1"/>
</dbReference>
<dbReference type="GO" id="GO:0005737">
    <property type="term" value="C:cytoplasm"/>
    <property type="evidence" value="ECO:0007669"/>
    <property type="project" value="UniProtKB-SubCell"/>
</dbReference>
<sequence length="378" mass="42926">MMDKKPPTPPRARVPKSAEVNDKPSFVFLRLKRKRTDDPMECLVVHSEPDSKRSKGSQDLLQAFTKLSTTEKRFVFKHIDTMDEAIAPGRARWTERLKRKARSLKDERADMRAKKQPVAVFQTDPTASTQTEKRVKQQQSRSKARRKQEMLKSRGLQPAVEIKEKQTMELHGIRLVDLQVSSAPSVEKRDDEILEKSKADAVTVNGTRLKPTRQDWEGATAAIFAKRGGHANVETALLACEEAEHEKDYVYDVYCVDISASEGQDNAHDIATSSERDQTSVNGVPVVSVSSEVHRWLSEDLPSDEVEEYMLESDIDSNEEVDGLSEDSNDEDNVANDYPDEESSDESLADSEDLDEIGARRRWQNSEDDYTERDDFDY</sequence>
<feature type="compositionally biased region" description="Acidic residues" evidence="10">
    <location>
        <begin position="366"/>
        <end position="378"/>
    </location>
</feature>
<evidence type="ECO:0000259" key="11">
    <source>
        <dbReference type="Pfam" id="PF08574"/>
    </source>
</evidence>
<comment type="subcellular location">
    <subcellularLocation>
        <location evidence="3">Cytoplasm</location>
    </subcellularLocation>
    <subcellularLocation>
        <location evidence="2">Nucleus</location>
    </subcellularLocation>
</comment>
<reference evidence="12 13" key="1">
    <citation type="journal article" date="2017" name="Genome Biol. Evol.">
        <title>Phytophthora megakarya and P. palmivora, closely related causal agents of cacao black pod rot, underwent increases in genome sizes and gene numbers by different mechanisms.</title>
        <authorList>
            <person name="Ali S.S."/>
            <person name="Shao J."/>
            <person name="Lary D.J."/>
            <person name="Kronmiller B."/>
            <person name="Shen D."/>
            <person name="Strem M.D."/>
            <person name="Amoako-Attah I."/>
            <person name="Akrofi A.Y."/>
            <person name="Begoude B.A."/>
            <person name="Ten Hoopen G.M."/>
            <person name="Coulibaly K."/>
            <person name="Kebe B.I."/>
            <person name="Melnick R.L."/>
            <person name="Guiltinan M.J."/>
            <person name="Tyler B.M."/>
            <person name="Meinhardt L.W."/>
            <person name="Bailey B.A."/>
        </authorList>
    </citation>
    <scope>NUCLEOTIDE SEQUENCE [LARGE SCALE GENOMIC DNA]</scope>
    <source>
        <strain evidence="13">sbr112.9</strain>
    </source>
</reference>
<dbReference type="GO" id="GO:0015031">
    <property type="term" value="P:protein transport"/>
    <property type="evidence" value="ECO:0007669"/>
    <property type="project" value="UniProtKB-KW"/>
</dbReference>